<dbReference type="EMBL" id="BAAALN010000005">
    <property type="protein sequence ID" value="GAA1234770.1"/>
    <property type="molecule type" value="Genomic_DNA"/>
</dbReference>
<evidence type="ECO:0000256" key="3">
    <source>
        <dbReference type="ARBA" id="ARBA00022989"/>
    </source>
</evidence>
<keyword evidence="9" id="KW-1185">Reference proteome</keyword>
<feature type="domain" description="ABC transmembrane type-2" evidence="7">
    <location>
        <begin position="40"/>
        <end position="273"/>
    </location>
</feature>
<evidence type="ECO:0000256" key="1">
    <source>
        <dbReference type="ARBA" id="ARBA00004141"/>
    </source>
</evidence>
<keyword evidence="4 6" id="KW-0472">Membrane</keyword>
<sequence length="275" mass="28946">MTTSTTVSTAPLAGGGLRQGLADVATIALRELQHWRNRPGVIVFGWLFPVLVLAMFVGLLGGALGQSTGGSYVDFVMPGMLAVTMFFGLESTMTAVSLDASRGVTERFRSLPVSGAAVLTGRCAADLLNSLVGLVVIVVAGLLFGWRPDAGLPTWGSVLGLLVLLRLAMLWLGMFVGLRVRSQEAVSAVQVAVWPLLMLSGVFVDTATMPRWIGVAAEVNPLTGTVEAVRELLGAPGAGSSWVAAAAPWPAVLWPVLLTSVFLPLAVRTWRRLGR</sequence>
<evidence type="ECO:0000256" key="5">
    <source>
        <dbReference type="ARBA" id="ARBA00023251"/>
    </source>
</evidence>
<dbReference type="Proteomes" id="UP001500653">
    <property type="component" value="Unassembled WGS sequence"/>
</dbReference>
<feature type="transmembrane region" description="Helical" evidence="6">
    <location>
        <begin position="251"/>
        <end position="270"/>
    </location>
</feature>
<dbReference type="PROSITE" id="PS51012">
    <property type="entry name" value="ABC_TM2"/>
    <property type="match status" value="1"/>
</dbReference>
<accession>A0ABN1W7K2</accession>
<evidence type="ECO:0000259" key="7">
    <source>
        <dbReference type="PROSITE" id="PS51012"/>
    </source>
</evidence>
<feature type="transmembrane region" description="Helical" evidence="6">
    <location>
        <begin position="40"/>
        <end position="63"/>
    </location>
</feature>
<evidence type="ECO:0000256" key="2">
    <source>
        <dbReference type="ARBA" id="ARBA00022692"/>
    </source>
</evidence>
<dbReference type="PIRSF" id="PIRSF006648">
    <property type="entry name" value="DrrB"/>
    <property type="match status" value="1"/>
</dbReference>
<comment type="subcellular location">
    <subcellularLocation>
        <location evidence="6">Cell membrane</location>
        <topology evidence="6">Multi-pass membrane protein</topology>
    </subcellularLocation>
    <subcellularLocation>
        <location evidence="1">Membrane</location>
        <topology evidence="1">Multi-pass membrane protein</topology>
    </subcellularLocation>
</comment>
<comment type="caution">
    <text evidence="8">The sequence shown here is derived from an EMBL/GenBank/DDBJ whole genome shotgun (WGS) entry which is preliminary data.</text>
</comment>
<dbReference type="PANTHER" id="PTHR43229:SF2">
    <property type="entry name" value="NODULATION PROTEIN J"/>
    <property type="match status" value="1"/>
</dbReference>
<gene>
    <name evidence="8" type="ORF">GCM10009676_18210</name>
</gene>
<keyword evidence="6" id="KW-1003">Cell membrane</keyword>
<comment type="similarity">
    <text evidence="6">Belongs to the ABC-2 integral membrane protein family.</text>
</comment>
<dbReference type="Pfam" id="PF01061">
    <property type="entry name" value="ABC2_membrane"/>
    <property type="match status" value="1"/>
</dbReference>
<dbReference type="PANTHER" id="PTHR43229">
    <property type="entry name" value="NODULATION PROTEIN J"/>
    <property type="match status" value="1"/>
</dbReference>
<evidence type="ECO:0000256" key="6">
    <source>
        <dbReference type="RuleBase" id="RU361157"/>
    </source>
</evidence>
<dbReference type="InterPro" id="IPR047817">
    <property type="entry name" value="ABC2_TM_bact-type"/>
</dbReference>
<evidence type="ECO:0000313" key="8">
    <source>
        <dbReference type="EMBL" id="GAA1234770.1"/>
    </source>
</evidence>
<keyword evidence="6" id="KW-0813">Transport</keyword>
<dbReference type="InterPro" id="IPR000412">
    <property type="entry name" value="ABC_2_transport"/>
</dbReference>
<feature type="transmembrane region" description="Helical" evidence="6">
    <location>
        <begin position="158"/>
        <end position="178"/>
    </location>
</feature>
<keyword evidence="5" id="KW-0046">Antibiotic resistance</keyword>
<evidence type="ECO:0000256" key="4">
    <source>
        <dbReference type="ARBA" id="ARBA00023136"/>
    </source>
</evidence>
<organism evidence="8 9">
    <name type="scientific">Prauserella halophila</name>
    <dbReference type="NCBI Taxonomy" id="185641"/>
    <lineage>
        <taxon>Bacteria</taxon>
        <taxon>Bacillati</taxon>
        <taxon>Actinomycetota</taxon>
        <taxon>Actinomycetes</taxon>
        <taxon>Pseudonocardiales</taxon>
        <taxon>Pseudonocardiaceae</taxon>
        <taxon>Prauserella</taxon>
    </lineage>
</organism>
<keyword evidence="2 6" id="KW-0812">Transmembrane</keyword>
<evidence type="ECO:0000313" key="9">
    <source>
        <dbReference type="Proteomes" id="UP001500653"/>
    </source>
</evidence>
<proteinExistence type="inferred from homology"/>
<keyword evidence="3 6" id="KW-1133">Transmembrane helix</keyword>
<name>A0ABN1W7K2_9PSEU</name>
<dbReference type="InterPro" id="IPR013525">
    <property type="entry name" value="ABC2_TM"/>
</dbReference>
<reference evidence="8 9" key="1">
    <citation type="journal article" date="2019" name="Int. J. Syst. Evol. Microbiol.">
        <title>The Global Catalogue of Microorganisms (GCM) 10K type strain sequencing project: providing services to taxonomists for standard genome sequencing and annotation.</title>
        <authorList>
            <consortium name="The Broad Institute Genomics Platform"/>
            <consortium name="The Broad Institute Genome Sequencing Center for Infectious Disease"/>
            <person name="Wu L."/>
            <person name="Ma J."/>
        </authorList>
    </citation>
    <scope>NUCLEOTIDE SEQUENCE [LARGE SCALE GENOMIC DNA]</scope>
    <source>
        <strain evidence="8 9">JCM 13023</strain>
    </source>
</reference>
<feature type="transmembrane region" description="Helical" evidence="6">
    <location>
        <begin position="127"/>
        <end position="146"/>
    </location>
</feature>
<dbReference type="RefSeq" id="WP_253863442.1">
    <property type="nucleotide sequence ID" value="NZ_BAAALN010000005.1"/>
</dbReference>
<dbReference type="InterPro" id="IPR051784">
    <property type="entry name" value="Nod_factor_ABC_transporter"/>
</dbReference>
<feature type="transmembrane region" description="Helical" evidence="6">
    <location>
        <begin position="185"/>
        <end position="204"/>
    </location>
</feature>
<feature type="transmembrane region" description="Helical" evidence="6">
    <location>
        <begin position="75"/>
        <end position="98"/>
    </location>
</feature>
<protein>
    <recommendedName>
        <fullName evidence="6">Transport permease protein</fullName>
    </recommendedName>
</protein>